<organism evidence="5 6">
    <name type="scientific">Solimonas fluminis</name>
    <dbReference type="NCBI Taxonomy" id="2086571"/>
    <lineage>
        <taxon>Bacteria</taxon>
        <taxon>Pseudomonadati</taxon>
        <taxon>Pseudomonadota</taxon>
        <taxon>Gammaproteobacteria</taxon>
        <taxon>Nevskiales</taxon>
        <taxon>Nevskiaceae</taxon>
        <taxon>Solimonas</taxon>
    </lineage>
</organism>
<dbReference type="Pfam" id="PF02668">
    <property type="entry name" value="TauD"/>
    <property type="match status" value="1"/>
</dbReference>
<dbReference type="GO" id="GO:0016706">
    <property type="term" value="F:2-oxoglutarate-dependent dioxygenase activity"/>
    <property type="evidence" value="ECO:0007669"/>
    <property type="project" value="UniProtKB-ARBA"/>
</dbReference>
<evidence type="ECO:0000256" key="1">
    <source>
        <dbReference type="ARBA" id="ARBA00001954"/>
    </source>
</evidence>
<dbReference type="InterPro" id="IPR003819">
    <property type="entry name" value="TauD/TfdA-like"/>
</dbReference>
<dbReference type="InterPro" id="IPR050411">
    <property type="entry name" value="AlphaKG_dependent_hydroxylases"/>
</dbReference>
<proteinExistence type="predicted"/>
<comment type="caution">
    <text evidence="5">The sequence shown here is derived from an EMBL/GenBank/DDBJ whole genome shotgun (WGS) entry which is preliminary data.</text>
</comment>
<evidence type="ECO:0000256" key="3">
    <source>
        <dbReference type="ARBA" id="ARBA00023194"/>
    </source>
</evidence>
<protein>
    <submittedName>
        <fullName evidence="5">Taurine catabolism dioxygenase TauD</fullName>
    </submittedName>
</protein>
<keyword evidence="2" id="KW-0560">Oxidoreductase</keyword>
<evidence type="ECO:0000313" key="5">
    <source>
        <dbReference type="EMBL" id="PPE73808.1"/>
    </source>
</evidence>
<keyword evidence="5" id="KW-0223">Dioxygenase</keyword>
<gene>
    <name evidence="5" type="ORF">C3942_10395</name>
</gene>
<dbReference type="Proteomes" id="UP000238220">
    <property type="component" value="Unassembled WGS sequence"/>
</dbReference>
<sequence>MDFPDRRWPRRAIIRAPTRQGRRMYKSLRAQTLHYFARPHEGMPDGPVDSPAGWRGATLRERSDWQYRLDPADVEECRAAVRHAEAGGKPMAEMTREDFPLPGLAARIDIWRHDIRHGRGFVLLRGLPVAQWTEAQSALFYWGFGHHLGIPGAQNPQGDLLGHVRDQRTGGDIRYYRTNKALAPHCDTADVVGLLCLKTAKSGGLSRIASSVAVYNELLRRKPQLVPRLFEPMWFDTKGEGGIPAYPIAPCRYAGGELRSFWQSDYYRSVGHLPHVPRLSAAEHELLDTYDEIASDPEFCLDMDLQPGDIQLISNHTILHARTGFEDWPDPDQRRHLLRLWLTLPESPPLKLQLLRGASWIRNTATAARELLRAKRAV</sequence>
<dbReference type="SUPFAM" id="SSF51197">
    <property type="entry name" value="Clavaminate synthase-like"/>
    <property type="match status" value="1"/>
</dbReference>
<evidence type="ECO:0000313" key="6">
    <source>
        <dbReference type="Proteomes" id="UP000238220"/>
    </source>
</evidence>
<name>A0A2S5TG36_9GAMM</name>
<dbReference type="InterPro" id="IPR042098">
    <property type="entry name" value="TauD-like_sf"/>
</dbReference>
<dbReference type="AlphaFoldDB" id="A0A2S5TG36"/>
<feature type="domain" description="TauD/TfdA-like" evidence="4">
    <location>
        <begin position="90"/>
        <end position="341"/>
    </location>
</feature>
<dbReference type="OrthoDB" id="753054at2"/>
<accession>A0A2S5TG36</accession>
<comment type="cofactor">
    <cofactor evidence="1">
        <name>Fe(2+)</name>
        <dbReference type="ChEBI" id="CHEBI:29033"/>
    </cofactor>
</comment>
<dbReference type="Gene3D" id="3.60.130.10">
    <property type="entry name" value="Clavaminate synthase-like"/>
    <property type="match status" value="1"/>
</dbReference>
<dbReference type="PANTHER" id="PTHR10696">
    <property type="entry name" value="GAMMA-BUTYROBETAINE HYDROXYLASE-RELATED"/>
    <property type="match status" value="1"/>
</dbReference>
<keyword evidence="6" id="KW-1185">Reference proteome</keyword>
<evidence type="ECO:0000259" key="4">
    <source>
        <dbReference type="Pfam" id="PF02668"/>
    </source>
</evidence>
<dbReference type="EMBL" id="PSNW01000005">
    <property type="protein sequence ID" value="PPE73808.1"/>
    <property type="molecule type" value="Genomic_DNA"/>
</dbReference>
<dbReference type="PANTHER" id="PTHR10696:SF56">
    <property type="entry name" value="TAUD_TFDA-LIKE DOMAIN-CONTAINING PROTEIN"/>
    <property type="match status" value="1"/>
</dbReference>
<keyword evidence="3" id="KW-0045">Antibiotic biosynthesis</keyword>
<evidence type="ECO:0000256" key="2">
    <source>
        <dbReference type="ARBA" id="ARBA00023002"/>
    </source>
</evidence>
<dbReference type="GO" id="GO:0017000">
    <property type="term" value="P:antibiotic biosynthetic process"/>
    <property type="evidence" value="ECO:0007669"/>
    <property type="project" value="UniProtKB-KW"/>
</dbReference>
<reference evidence="5 6" key="1">
    <citation type="submission" date="2018-02" db="EMBL/GenBank/DDBJ databases">
        <title>Genome sequencing of Solimonas sp. HR-BB.</title>
        <authorList>
            <person name="Lee Y."/>
            <person name="Jeon C.O."/>
        </authorList>
    </citation>
    <scope>NUCLEOTIDE SEQUENCE [LARGE SCALE GENOMIC DNA]</scope>
    <source>
        <strain evidence="5 6">HR-BB</strain>
    </source>
</reference>